<dbReference type="CDD" id="cd08983">
    <property type="entry name" value="GH43_Bt3655-like"/>
    <property type="match status" value="1"/>
</dbReference>
<dbReference type="RefSeq" id="WP_146563258.1">
    <property type="nucleotide sequence ID" value="NZ_SIHJ01000001.1"/>
</dbReference>
<evidence type="ECO:0008006" key="4">
    <source>
        <dbReference type="Google" id="ProtNLM"/>
    </source>
</evidence>
<sequence length="370" mass="41768" precursor="true">MTRTLLTAALLFWLTASSPCLAQTEGGLALPPMKPAGHAGEKPAAAPAEADLAAYLFVFHKDDDHSPHFALSRDGYTFTDLNHGRAVMSGRDLAEQQGVRDPYIARGPDGAFYLGLTDLHIFAQREGLRDTEWERPGEQYDWGNNRALVLMKSYDLINWTHTIYHVGEEFERFSDVGCLWAPQVIYDPAEEKMLVSFTTRFGRGRNNLYYAYANEAFTGFVGEPQELFQYPRDRNIIDSDIVHAAGAYHLFYVAHDRPGGIRHAVSDRINEGYVFDDTKVDPERVACEAPSVWRRLGTDTYVLMYDVFGLRPHNFGFSETTDFKTFKSIGRFNEGVMKTTNFTSPKHGAVVHLTDAEADRLASRWGLEDF</sequence>
<dbReference type="Gene3D" id="2.115.10.20">
    <property type="entry name" value="Glycosyl hydrolase domain, family 43"/>
    <property type="match status" value="1"/>
</dbReference>
<evidence type="ECO:0000313" key="3">
    <source>
        <dbReference type="Proteomes" id="UP000316714"/>
    </source>
</evidence>
<feature type="chain" id="PRO_5023105807" description="Beta-xylosidase" evidence="1">
    <location>
        <begin position="23"/>
        <end position="370"/>
    </location>
</feature>
<dbReference type="Proteomes" id="UP000316714">
    <property type="component" value="Unassembled WGS sequence"/>
</dbReference>
<dbReference type="SUPFAM" id="SSF75005">
    <property type="entry name" value="Arabinanase/levansucrase/invertase"/>
    <property type="match status" value="1"/>
</dbReference>
<organism evidence="2 3">
    <name type="scientific">Posidoniimonas corsicana</name>
    <dbReference type="NCBI Taxonomy" id="1938618"/>
    <lineage>
        <taxon>Bacteria</taxon>
        <taxon>Pseudomonadati</taxon>
        <taxon>Planctomycetota</taxon>
        <taxon>Planctomycetia</taxon>
        <taxon>Pirellulales</taxon>
        <taxon>Lacipirellulaceae</taxon>
        <taxon>Posidoniimonas</taxon>
    </lineage>
</organism>
<keyword evidence="3" id="KW-1185">Reference proteome</keyword>
<comment type="caution">
    <text evidence="2">The sequence shown here is derived from an EMBL/GenBank/DDBJ whole genome shotgun (WGS) entry which is preliminary data.</text>
</comment>
<dbReference type="EMBL" id="SIHJ01000001">
    <property type="protein sequence ID" value="TWT36391.1"/>
    <property type="molecule type" value="Genomic_DNA"/>
</dbReference>
<dbReference type="InterPro" id="IPR023296">
    <property type="entry name" value="Glyco_hydro_beta-prop_sf"/>
</dbReference>
<dbReference type="AlphaFoldDB" id="A0A5C5VDZ9"/>
<dbReference type="OrthoDB" id="9758923at2"/>
<keyword evidence="1" id="KW-0732">Signal</keyword>
<reference evidence="2 3" key="1">
    <citation type="submission" date="2019-02" db="EMBL/GenBank/DDBJ databases">
        <title>Deep-cultivation of Planctomycetes and their phenomic and genomic characterization uncovers novel biology.</title>
        <authorList>
            <person name="Wiegand S."/>
            <person name="Jogler M."/>
            <person name="Boedeker C."/>
            <person name="Pinto D."/>
            <person name="Vollmers J."/>
            <person name="Rivas-Marin E."/>
            <person name="Kohn T."/>
            <person name="Peeters S.H."/>
            <person name="Heuer A."/>
            <person name="Rast P."/>
            <person name="Oberbeckmann S."/>
            <person name="Bunk B."/>
            <person name="Jeske O."/>
            <person name="Meyerdierks A."/>
            <person name="Storesund J.E."/>
            <person name="Kallscheuer N."/>
            <person name="Luecker S."/>
            <person name="Lage O.M."/>
            <person name="Pohl T."/>
            <person name="Merkel B.J."/>
            <person name="Hornburger P."/>
            <person name="Mueller R.-W."/>
            <person name="Bruemmer F."/>
            <person name="Labrenz M."/>
            <person name="Spormann A.M."/>
            <person name="Op Den Camp H."/>
            <person name="Overmann J."/>
            <person name="Amann R."/>
            <person name="Jetten M.S.M."/>
            <person name="Mascher T."/>
            <person name="Medema M.H."/>
            <person name="Devos D.P."/>
            <person name="Kaster A.-K."/>
            <person name="Ovreas L."/>
            <person name="Rohde M."/>
            <person name="Galperin M.Y."/>
            <person name="Jogler C."/>
        </authorList>
    </citation>
    <scope>NUCLEOTIDE SEQUENCE [LARGE SCALE GENOMIC DNA]</scope>
    <source>
        <strain evidence="2 3">KOR34</strain>
    </source>
</reference>
<evidence type="ECO:0000256" key="1">
    <source>
        <dbReference type="SAM" id="SignalP"/>
    </source>
</evidence>
<evidence type="ECO:0000313" key="2">
    <source>
        <dbReference type="EMBL" id="TWT36391.1"/>
    </source>
</evidence>
<gene>
    <name evidence="2" type="ORF">KOR34_12960</name>
</gene>
<dbReference type="PANTHER" id="PTHR43301:SF3">
    <property type="entry name" value="ARABINAN ENDO-1,5-ALPHA-L-ARABINOSIDASE A-RELATED"/>
    <property type="match status" value="1"/>
</dbReference>
<protein>
    <recommendedName>
        <fullName evidence="4">Beta-xylosidase</fullName>
    </recommendedName>
</protein>
<feature type="signal peptide" evidence="1">
    <location>
        <begin position="1"/>
        <end position="22"/>
    </location>
</feature>
<accession>A0A5C5VDZ9</accession>
<dbReference type="InterPro" id="IPR050727">
    <property type="entry name" value="GH43_arabinanases"/>
</dbReference>
<proteinExistence type="predicted"/>
<name>A0A5C5VDZ9_9BACT</name>
<dbReference type="PANTHER" id="PTHR43301">
    <property type="entry name" value="ARABINAN ENDO-1,5-ALPHA-L-ARABINOSIDASE"/>
    <property type="match status" value="1"/>
</dbReference>